<sequence length="285" mass="33318">MKKYMLSAVLLLSDPQLVMAEPNIATTHTQQQLNMVDDWLAYQKFASQATKVNEEYQKKFETSSIDDLDERYAQMKIDGQQQNKILVKMLEALHPHTPEFIEIQKLWLDVLHSEIKAVDDKHNTDDNEISTKLEKISALNSNLEAQVFHFIQQQNPPEYVTDWIHYKQLKRDIEQKRNALNQSFSSLFKQANQQNKIKLQQQFIQKITREKLEMLHGFKTHVEELKHIIDLEIQATQSAEKMNLNAVLNASLNIDEMNDVGEISEQIEKQEHLFASKIVDYVRSL</sequence>
<dbReference type="Proteomes" id="UP000593966">
    <property type="component" value="Chromosome"/>
</dbReference>
<accession>A0A7S6VW43</accession>
<evidence type="ECO:0008006" key="4">
    <source>
        <dbReference type="Google" id="ProtNLM"/>
    </source>
</evidence>
<reference evidence="2 3" key="1">
    <citation type="submission" date="2020-02" db="EMBL/GenBank/DDBJ databases">
        <title>Tigecycline-resistant Acinetobacter species from pigs and migratory birds.</title>
        <authorList>
            <person name="Chen C."/>
            <person name="Sun J."/>
            <person name="Liao X.-P."/>
            <person name="Liu Y.-H."/>
        </authorList>
    </citation>
    <scope>NUCLEOTIDE SEQUENCE [LARGE SCALE GENOMIC DNA]</scope>
    <source>
        <strain evidence="2 3">YH12207_T</strain>
    </source>
</reference>
<organism evidence="2 3">
    <name type="scientific">Acinetobacter piscicola</name>
    <dbReference type="NCBI Taxonomy" id="2006115"/>
    <lineage>
        <taxon>Bacteria</taxon>
        <taxon>Pseudomonadati</taxon>
        <taxon>Pseudomonadota</taxon>
        <taxon>Gammaproteobacteria</taxon>
        <taxon>Moraxellales</taxon>
        <taxon>Moraxellaceae</taxon>
        <taxon>Acinetobacter</taxon>
    </lineage>
</organism>
<evidence type="ECO:0000256" key="1">
    <source>
        <dbReference type="SAM" id="SignalP"/>
    </source>
</evidence>
<name>A0A7S6VW43_9GAMM</name>
<dbReference type="AlphaFoldDB" id="A0A7S6VW43"/>
<gene>
    <name evidence="2" type="ORF">G0028_08385</name>
</gene>
<keyword evidence="1" id="KW-0732">Signal</keyword>
<evidence type="ECO:0000313" key="2">
    <source>
        <dbReference type="EMBL" id="QOW45911.1"/>
    </source>
</evidence>
<feature type="signal peptide" evidence="1">
    <location>
        <begin position="1"/>
        <end position="20"/>
    </location>
</feature>
<proteinExistence type="predicted"/>
<dbReference type="EMBL" id="CP048659">
    <property type="protein sequence ID" value="QOW45911.1"/>
    <property type="molecule type" value="Genomic_DNA"/>
</dbReference>
<evidence type="ECO:0000313" key="3">
    <source>
        <dbReference type="Proteomes" id="UP000593966"/>
    </source>
</evidence>
<dbReference type="RefSeq" id="WP_180045404.1">
    <property type="nucleotide sequence ID" value="NZ_CP048659.1"/>
</dbReference>
<protein>
    <recommendedName>
        <fullName evidence="4">DUF349 domain-containing protein</fullName>
    </recommendedName>
</protein>
<keyword evidence="3" id="KW-1185">Reference proteome</keyword>
<feature type="chain" id="PRO_5032375676" description="DUF349 domain-containing protein" evidence="1">
    <location>
        <begin position="21"/>
        <end position="285"/>
    </location>
</feature>